<dbReference type="InterPro" id="IPR058581">
    <property type="entry name" value="TM_HPP"/>
</dbReference>
<dbReference type="STRING" id="634500.EbC_26030"/>
<dbReference type="PROSITE" id="PS51371">
    <property type="entry name" value="CBS"/>
    <property type="match status" value="2"/>
</dbReference>
<feature type="domain" description="CBS" evidence="3">
    <location>
        <begin position="244"/>
        <end position="301"/>
    </location>
</feature>
<dbReference type="EMBL" id="FP236843">
    <property type="protein sequence ID" value="CAX60134.1"/>
    <property type="molecule type" value="Genomic_DNA"/>
</dbReference>
<dbReference type="AlphaFoldDB" id="D8MTH7"/>
<accession>D8MTH7</accession>
<reference evidence="4 5" key="1">
    <citation type="journal article" date="2010" name="BMC Genomics">
        <title>Genome comparison of the epiphytic bacteria Erwinia billingiae and E. tasmaniensis with the pear pathogen E. pyrifoliae.</title>
        <authorList>
            <person name="Kube M."/>
            <person name="Migdoll A.M."/>
            <person name="Gehring I."/>
            <person name="Heitmann K."/>
            <person name="Mayer Y."/>
            <person name="Kuhl H."/>
            <person name="Knaust F."/>
            <person name="Geider K."/>
            <person name="Reinhardt R."/>
        </authorList>
    </citation>
    <scope>NUCLEOTIDE SEQUENCE [LARGE SCALE GENOMIC DNA]</scope>
    <source>
        <strain evidence="4 5">Eb661</strain>
    </source>
</reference>
<feature type="domain" description="CBS" evidence="3">
    <location>
        <begin position="310"/>
        <end position="366"/>
    </location>
</feature>
<dbReference type="eggNOG" id="COG3448">
    <property type="taxonomic scope" value="Bacteria"/>
</dbReference>
<evidence type="ECO:0000256" key="1">
    <source>
        <dbReference type="PROSITE-ProRule" id="PRU00703"/>
    </source>
</evidence>
<keyword evidence="5" id="KW-1185">Reference proteome</keyword>
<dbReference type="InterPro" id="IPR046342">
    <property type="entry name" value="CBS_dom_sf"/>
</dbReference>
<dbReference type="InterPro" id="IPR000644">
    <property type="entry name" value="CBS_dom"/>
</dbReference>
<dbReference type="HOGENOM" id="CLU_040397_1_1_6"/>
<keyword evidence="2" id="KW-0472">Membrane</keyword>
<gene>
    <name evidence="4" type="ordered locus">EbC_26030</name>
</gene>
<feature type="transmembrane region" description="Helical" evidence="2">
    <location>
        <begin position="143"/>
        <end position="166"/>
    </location>
</feature>
<evidence type="ECO:0000259" key="3">
    <source>
        <dbReference type="PROSITE" id="PS51371"/>
    </source>
</evidence>
<protein>
    <submittedName>
        <fullName evidence="4">Conserved uncharacterized protein</fullName>
    </submittedName>
</protein>
<dbReference type="InterPro" id="IPR007065">
    <property type="entry name" value="HPP"/>
</dbReference>
<proteinExistence type="predicted"/>
<feature type="transmembrane region" description="Helical" evidence="2">
    <location>
        <begin position="104"/>
        <end position="122"/>
    </location>
</feature>
<sequence length="371" mass="39570">MKLIFPLIRWARTFWPQATVPSLKERLAAAIGAAIALTATFQLSHLMLGEANPWFIAPMGASAVLLFGVPASPLAQPWSIIGGNLLASVIGVACAQWIGHSGLAGGISVGLTIALMFSLRCLHPPSGAVALTAVFGGPAISHLGWAFAIVPVLVNSLLLTAVALVFNNALRRRYPHAAPVNAADKTPVRPAQRIGVSREDLHAVLAARGEYVDIDEGDLQAILSQAEQRAHRRHFGGLRCADFMTRELWTIEPDASCHEAGSLLRQHRIDVLPVVSKAGELLGIVTSRDLLADAERRPDDLATHPISQVMCTAFPRCAPDDAVEQLVLPFTLQSMQCSLVIDPAGKLVGLVTASDVLAALYQEQLEKGRAA</sequence>
<keyword evidence="1" id="KW-0129">CBS domain</keyword>
<dbReference type="SMART" id="SM00116">
    <property type="entry name" value="CBS"/>
    <property type="match status" value="2"/>
</dbReference>
<dbReference type="Gene3D" id="3.10.580.10">
    <property type="entry name" value="CBS-domain"/>
    <property type="match status" value="1"/>
</dbReference>
<dbReference type="KEGG" id="ebi:EbC_26030"/>
<dbReference type="Proteomes" id="UP000008793">
    <property type="component" value="Chromosome"/>
</dbReference>
<evidence type="ECO:0000256" key="2">
    <source>
        <dbReference type="SAM" id="Phobius"/>
    </source>
</evidence>
<keyword evidence="2" id="KW-0812">Transmembrane</keyword>
<name>D8MTH7_ERWBE</name>
<keyword evidence="2" id="KW-1133">Transmembrane helix</keyword>
<dbReference type="Pfam" id="PF04982">
    <property type="entry name" value="TM_HPP"/>
    <property type="match status" value="1"/>
</dbReference>
<dbReference type="SUPFAM" id="SSF54631">
    <property type="entry name" value="CBS-domain pair"/>
    <property type="match status" value="1"/>
</dbReference>
<evidence type="ECO:0000313" key="4">
    <source>
        <dbReference type="EMBL" id="CAX60134.1"/>
    </source>
</evidence>
<dbReference type="PANTHER" id="PTHR33741">
    <property type="entry name" value="TRANSMEMBRANE PROTEIN DDB_G0269096-RELATED"/>
    <property type="match status" value="1"/>
</dbReference>
<evidence type="ECO:0000313" key="5">
    <source>
        <dbReference type="Proteomes" id="UP000008793"/>
    </source>
</evidence>
<dbReference type="PANTHER" id="PTHR33741:SF5">
    <property type="entry name" value="TRANSMEMBRANE PROTEIN DDB_G0269096-RELATED"/>
    <property type="match status" value="1"/>
</dbReference>
<dbReference type="Pfam" id="PF00571">
    <property type="entry name" value="CBS"/>
    <property type="match status" value="2"/>
</dbReference>
<feature type="transmembrane region" description="Helical" evidence="2">
    <location>
        <begin position="54"/>
        <end position="71"/>
    </location>
</feature>
<feature type="transmembrane region" description="Helical" evidence="2">
    <location>
        <begin position="27"/>
        <end position="48"/>
    </location>
</feature>
<organism evidence="5">
    <name type="scientific">Erwinia billingiae (strain Eb661)</name>
    <dbReference type="NCBI Taxonomy" id="634500"/>
    <lineage>
        <taxon>Bacteria</taxon>
        <taxon>Pseudomonadati</taxon>
        <taxon>Pseudomonadota</taxon>
        <taxon>Gammaproteobacteria</taxon>
        <taxon>Enterobacterales</taxon>
        <taxon>Erwiniaceae</taxon>
        <taxon>Erwinia</taxon>
    </lineage>
</organism>